<evidence type="ECO:0000313" key="4">
    <source>
        <dbReference type="Proteomes" id="UP000199071"/>
    </source>
</evidence>
<gene>
    <name evidence="3" type="ORF">SAMN02982931_00022</name>
</gene>
<dbReference type="Proteomes" id="UP000199071">
    <property type="component" value="Unassembled WGS sequence"/>
</dbReference>
<keyword evidence="4" id="KW-1185">Reference proteome</keyword>
<organism evidence="3 4">
    <name type="scientific">Bauldia litoralis</name>
    <dbReference type="NCBI Taxonomy" id="665467"/>
    <lineage>
        <taxon>Bacteria</taxon>
        <taxon>Pseudomonadati</taxon>
        <taxon>Pseudomonadota</taxon>
        <taxon>Alphaproteobacteria</taxon>
        <taxon>Hyphomicrobiales</taxon>
        <taxon>Kaistiaceae</taxon>
        <taxon>Bauldia</taxon>
    </lineage>
</organism>
<dbReference type="InterPro" id="IPR008325">
    <property type="entry name" value="EipA-like"/>
</dbReference>
<reference evidence="3 4" key="1">
    <citation type="submission" date="2016-10" db="EMBL/GenBank/DDBJ databases">
        <authorList>
            <person name="de Groot N.N."/>
        </authorList>
    </citation>
    <scope>NUCLEOTIDE SEQUENCE [LARGE SCALE GENOMIC DNA]</scope>
    <source>
        <strain evidence="3 4">ATCC 35022</strain>
    </source>
</reference>
<proteinExistence type="predicted"/>
<accession>A0A1G6A0Y1</accession>
<evidence type="ECO:0008006" key="5">
    <source>
        <dbReference type="Google" id="ProtNLM"/>
    </source>
</evidence>
<feature type="region of interest" description="Disordered" evidence="1">
    <location>
        <begin position="30"/>
        <end position="51"/>
    </location>
</feature>
<evidence type="ECO:0000256" key="1">
    <source>
        <dbReference type="SAM" id="MobiDB-lite"/>
    </source>
</evidence>
<feature type="chain" id="PRO_5011443270" description="DUF1134 domain-containing protein" evidence="2">
    <location>
        <begin position="30"/>
        <end position="224"/>
    </location>
</feature>
<dbReference type="STRING" id="665467.SAMN02982931_00022"/>
<dbReference type="RefSeq" id="WP_090874878.1">
    <property type="nucleotide sequence ID" value="NZ_FMXQ01000001.1"/>
</dbReference>
<protein>
    <recommendedName>
        <fullName evidence="5">DUF1134 domain-containing protein</fullName>
    </recommendedName>
</protein>
<feature type="compositionally biased region" description="Low complexity" evidence="1">
    <location>
        <begin position="30"/>
        <end position="41"/>
    </location>
</feature>
<keyword evidence="2" id="KW-0732">Signal</keyword>
<dbReference type="Pfam" id="PF06577">
    <property type="entry name" value="EipA"/>
    <property type="match status" value="1"/>
</dbReference>
<evidence type="ECO:0000256" key="2">
    <source>
        <dbReference type="SAM" id="SignalP"/>
    </source>
</evidence>
<evidence type="ECO:0000313" key="3">
    <source>
        <dbReference type="EMBL" id="SDB02075.1"/>
    </source>
</evidence>
<dbReference type="OrthoDB" id="9796051at2"/>
<feature type="signal peptide" evidence="2">
    <location>
        <begin position="1"/>
        <end position="29"/>
    </location>
</feature>
<dbReference type="AlphaFoldDB" id="A0A1G6A0Y1"/>
<name>A0A1G6A0Y1_9HYPH</name>
<dbReference type="EMBL" id="FMXQ01000001">
    <property type="protein sequence ID" value="SDB02075.1"/>
    <property type="molecule type" value="Genomic_DNA"/>
</dbReference>
<sequence>MIETLRRTGCAALLGLMAMALLATGEGQAQTAAPQPAPGTTVYPAQPGTGDYEVVSPGPPTQQPATYGAGELIDVGHEFFGEVSQGLASVVEHAIGNYGLPNGYVVGQEATGAFVGGARYGEGILYTKNAGQHRVYWQGPSIGLDVGANGNRVMMLIYNLPAVESIYQRYVGVNGSAYIVAGLGMTVLSRRGVYVVPIVSGVGARLGVNFGYLKFTDRPTWNPF</sequence>